<reference evidence="2" key="1">
    <citation type="submission" date="2012-11" db="EMBL/GenBank/DDBJ databases">
        <title>Permanent draft genomes of Rhodopirellula europaea strain SH398 and 6C.</title>
        <authorList>
            <person name="Richter M."/>
            <person name="Richter-Heitmann T."/>
            <person name="Frank C."/>
            <person name="Harder J."/>
            <person name="Glockner F.O."/>
        </authorList>
    </citation>
    <scope>NUCLEOTIDE SEQUENCE</scope>
    <source>
        <strain evidence="2">6C</strain>
    </source>
</reference>
<gene>
    <name evidence="2" type="ORF">RE6C_01240</name>
</gene>
<protein>
    <submittedName>
        <fullName evidence="2">Secreted protein</fullName>
    </submittedName>
</protein>
<evidence type="ECO:0000313" key="2">
    <source>
        <dbReference type="EMBL" id="EMB17996.1"/>
    </source>
</evidence>
<dbReference type="AlphaFoldDB" id="M2A8B9"/>
<keyword evidence="1" id="KW-0732">Signal</keyword>
<dbReference type="EMBL" id="ANMO01000072">
    <property type="protein sequence ID" value="EMB17996.1"/>
    <property type="molecule type" value="Genomic_DNA"/>
</dbReference>
<feature type="signal peptide" evidence="1">
    <location>
        <begin position="1"/>
        <end position="22"/>
    </location>
</feature>
<accession>M2A8B9</accession>
<proteinExistence type="predicted"/>
<organism evidence="2 3">
    <name type="scientific">Rhodopirellula europaea 6C</name>
    <dbReference type="NCBI Taxonomy" id="1263867"/>
    <lineage>
        <taxon>Bacteria</taxon>
        <taxon>Pseudomonadati</taxon>
        <taxon>Planctomycetota</taxon>
        <taxon>Planctomycetia</taxon>
        <taxon>Pirellulales</taxon>
        <taxon>Pirellulaceae</taxon>
        <taxon>Rhodopirellula</taxon>
    </lineage>
</organism>
<evidence type="ECO:0000313" key="3">
    <source>
        <dbReference type="Proteomes" id="UP000011529"/>
    </source>
</evidence>
<keyword evidence="3" id="KW-1185">Reference proteome</keyword>
<name>M2A8B9_9BACT</name>
<dbReference type="PATRIC" id="fig|1263867.3.peg.1309"/>
<feature type="chain" id="PRO_5004020350" evidence="1">
    <location>
        <begin position="23"/>
        <end position="186"/>
    </location>
</feature>
<sequence>MITRTLSLLVLFLFGFIGQSPANDDWTSHPEWSGDWNLTPEVSELLGFPRGDDSSGVPISLRIGFFVSKEAAFEVIGEDTVQSAQRLIEKMGHNIAAGRYREPLEKRNDSICFMSTKAGATYLWLGDQSTTASVAKIHFVRGVSPAKDLLILDFGGVFKQRMQGTKASSNQRAIGYGRQRVPTKSK</sequence>
<dbReference type="Proteomes" id="UP000011529">
    <property type="component" value="Unassembled WGS sequence"/>
</dbReference>
<comment type="caution">
    <text evidence="2">The sequence shown here is derived from an EMBL/GenBank/DDBJ whole genome shotgun (WGS) entry which is preliminary data.</text>
</comment>
<reference evidence="2" key="2">
    <citation type="journal article" date="2013" name="Mar. Genomics">
        <title>Expression of sulfatases in Rhodopirellula baltica and the diversity of sulfatases in the genus Rhodopirellula.</title>
        <authorList>
            <person name="Wegner C.E."/>
            <person name="Richter-Heitmann T."/>
            <person name="Klindworth A."/>
            <person name="Klockow C."/>
            <person name="Richter M."/>
            <person name="Achstetter T."/>
            <person name="Glockner F.O."/>
            <person name="Harder J."/>
        </authorList>
    </citation>
    <scope>NUCLEOTIDE SEQUENCE [LARGE SCALE GENOMIC DNA]</scope>
    <source>
        <strain evidence="2">6C</strain>
    </source>
</reference>
<evidence type="ECO:0000256" key="1">
    <source>
        <dbReference type="SAM" id="SignalP"/>
    </source>
</evidence>